<keyword evidence="3" id="KW-1185">Reference proteome</keyword>
<sequence>MTPPVAAPVVSPAPVRAETGRLRRIAAPAGLAALAITGVGVAQLVFDPFTDNVPLCLLHALTGLQCPGCGMTRAVHALLAGDVALALRCNVLLVALVPFAALAWGRWFARRWRAVPRADERNWLPSPLVLALCVGLVVLFGILRNLPALWFLAPPPVV</sequence>
<proteinExistence type="predicted"/>
<keyword evidence="1" id="KW-1133">Transmembrane helix</keyword>
<dbReference type="EMBL" id="FWFG01000099">
    <property type="protein sequence ID" value="SLM94330.1"/>
    <property type="molecule type" value="Genomic_DNA"/>
</dbReference>
<protein>
    <recommendedName>
        <fullName evidence="4">DUF2752 domain-containing protein</fullName>
    </recommendedName>
</protein>
<dbReference type="Proteomes" id="UP000195981">
    <property type="component" value="Unassembled WGS sequence"/>
</dbReference>
<dbReference type="InterPro" id="IPR021215">
    <property type="entry name" value="DUF2752"/>
</dbReference>
<evidence type="ECO:0000256" key="1">
    <source>
        <dbReference type="SAM" id="Phobius"/>
    </source>
</evidence>
<evidence type="ECO:0008006" key="4">
    <source>
        <dbReference type="Google" id="ProtNLM"/>
    </source>
</evidence>
<dbReference type="Pfam" id="PF10825">
    <property type="entry name" value="DUF2752"/>
    <property type="match status" value="1"/>
</dbReference>
<feature type="transmembrane region" description="Helical" evidence="1">
    <location>
        <begin position="25"/>
        <end position="46"/>
    </location>
</feature>
<accession>A0A1X6X5H4</accession>
<keyword evidence="1" id="KW-0812">Transmembrane</keyword>
<organism evidence="2 3">
    <name type="scientific">Brachybacterium nesterenkovii</name>
    <dbReference type="NCBI Taxonomy" id="47847"/>
    <lineage>
        <taxon>Bacteria</taxon>
        <taxon>Bacillati</taxon>
        <taxon>Actinomycetota</taxon>
        <taxon>Actinomycetes</taxon>
        <taxon>Micrococcales</taxon>
        <taxon>Dermabacteraceae</taxon>
        <taxon>Brachybacterium</taxon>
    </lineage>
</organism>
<evidence type="ECO:0000313" key="2">
    <source>
        <dbReference type="EMBL" id="SLM94330.1"/>
    </source>
</evidence>
<dbReference type="RefSeq" id="WP_159458064.1">
    <property type="nucleotide sequence ID" value="NZ_FWFG01000099.1"/>
</dbReference>
<feature type="transmembrane region" description="Helical" evidence="1">
    <location>
        <begin position="85"/>
        <end position="107"/>
    </location>
</feature>
<feature type="transmembrane region" description="Helical" evidence="1">
    <location>
        <begin position="128"/>
        <end position="153"/>
    </location>
</feature>
<keyword evidence="1" id="KW-0472">Membrane</keyword>
<dbReference type="OrthoDB" id="5966662at2"/>
<name>A0A1X6X5H4_9MICO</name>
<evidence type="ECO:0000313" key="3">
    <source>
        <dbReference type="Proteomes" id="UP000195981"/>
    </source>
</evidence>
<gene>
    <name evidence="2" type="ORF">FM110_11090</name>
</gene>
<reference evidence="2 3" key="1">
    <citation type="submission" date="2017-02" db="EMBL/GenBank/DDBJ databases">
        <authorList>
            <person name="Peterson S.W."/>
        </authorList>
    </citation>
    <scope>NUCLEOTIDE SEQUENCE [LARGE SCALE GENOMIC DNA]</scope>
    <source>
        <strain evidence="2 3">CIP104813</strain>
    </source>
</reference>
<dbReference type="AlphaFoldDB" id="A0A1X6X5H4"/>